<comment type="caution">
    <text evidence="2">The sequence shown here is derived from an EMBL/GenBank/DDBJ whole genome shotgun (WGS) entry which is preliminary data.</text>
</comment>
<protein>
    <submittedName>
        <fullName evidence="2">GTP binding protein</fullName>
    </submittedName>
</protein>
<accession>A0AAD5X1N3</accession>
<dbReference type="Proteomes" id="UP001212841">
    <property type="component" value="Unassembled WGS sequence"/>
</dbReference>
<proteinExistence type="predicted"/>
<feature type="domain" description="Tr-type G" evidence="1">
    <location>
        <begin position="138"/>
        <end position="369"/>
    </location>
</feature>
<sequence length="473" mass="51105">MFRRNEASSTLPTTSAGSFFAANVDADGLPPEVEEGNVEYKLKLIDPPPERFDHLVTQMKWRLAEGYGEAMYEIGVSDRGDLVGLLPADLEASIATLRRMGEVLSADVCIVREKEVGTDPVRKVAEVLVRKCLDDQHFLEVRVAIVGSADAGKSTLLGVLTHSETDNGRGKSRLNLLRHRHEIVSGRTSSISHQIIGFTPTGTIINFSTTSIQTPEQICETAAKVITFLDMCGHPKYQKTTISGLTGHAPDYVGLVLGANVGGLSEISKEHFGTAVVLKVPVFVVLTKIDVASGEELTGTVESLLGLLKTPGIRRVPMVIQNEDDLVVAVSSFVSSRVVPIFLTSAVTGDNLNLLTSFLNLLPKSTRNYDQLLEQEPEFQIKETYSVPDVGCVVGGVLLSGRINVSLTSHQTQSYHLGPDRGTFIPVRVTSIHRQRCPVNYIKAGQAASCALTFLDPSNPLAPPSLTPPPGFK</sequence>
<dbReference type="GO" id="GO:0003746">
    <property type="term" value="F:translation elongation factor activity"/>
    <property type="evidence" value="ECO:0007669"/>
    <property type="project" value="TreeGrafter"/>
</dbReference>
<dbReference type="InterPro" id="IPR000795">
    <property type="entry name" value="T_Tr_GTP-bd_dom"/>
</dbReference>
<dbReference type="Gene3D" id="2.40.30.10">
    <property type="entry name" value="Translation factors"/>
    <property type="match status" value="1"/>
</dbReference>
<organism evidence="2 3">
    <name type="scientific">Rhizophlyctis rosea</name>
    <dbReference type="NCBI Taxonomy" id="64517"/>
    <lineage>
        <taxon>Eukaryota</taxon>
        <taxon>Fungi</taxon>
        <taxon>Fungi incertae sedis</taxon>
        <taxon>Chytridiomycota</taxon>
        <taxon>Chytridiomycota incertae sedis</taxon>
        <taxon>Chytridiomycetes</taxon>
        <taxon>Rhizophlyctidales</taxon>
        <taxon>Rhizophlyctidaceae</taxon>
        <taxon>Rhizophlyctis</taxon>
    </lineage>
</organism>
<dbReference type="InterPro" id="IPR050055">
    <property type="entry name" value="EF-Tu_GTPase"/>
</dbReference>
<dbReference type="Gene3D" id="3.40.50.300">
    <property type="entry name" value="P-loop containing nucleotide triphosphate hydrolases"/>
    <property type="match status" value="1"/>
</dbReference>
<dbReference type="InterPro" id="IPR027417">
    <property type="entry name" value="P-loop_NTPase"/>
</dbReference>
<dbReference type="PANTHER" id="PTHR43721:SF9">
    <property type="entry name" value="GTP-BINDING PROTEIN 1"/>
    <property type="match status" value="1"/>
</dbReference>
<dbReference type="PANTHER" id="PTHR43721">
    <property type="entry name" value="ELONGATION FACTOR TU-RELATED"/>
    <property type="match status" value="1"/>
</dbReference>
<dbReference type="PROSITE" id="PS51722">
    <property type="entry name" value="G_TR_2"/>
    <property type="match status" value="1"/>
</dbReference>
<dbReference type="FunFam" id="3.40.50.300:FF:000091">
    <property type="entry name" value="Probable GTP-binding protein 1"/>
    <property type="match status" value="1"/>
</dbReference>
<keyword evidence="3" id="KW-1185">Reference proteome</keyword>
<dbReference type="InterPro" id="IPR009000">
    <property type="entry name" value="Transl_B-barrel_sf"/>
</dbReference>
<name>A0AAD5X1N3_9FUNG</name>
<evidence type="ECO:0000313" key="3">
    <source>
        <dbReference type="Proteomes" id="UP001212841"/>
    </source>
</evidence>
<dbReference type="SUPFAM" id="SSF52540">
    <property type="entry name" value="P-loop containing nucleoside triphosphate hydrolases"/>
    <property type="match status" value="1"/>
</dbReference>
<feature type="non-terminal residue" evidence="2">
    <location>
        <position position="473"/>
    </location>
</feature>
<dbReference type="GO" id="GO:0005525">
    <property type="term" value="F:GTP binding"/>
    <property type="evidence" value="ECO:0007669"/>
    <property type="project" value="InterPro"/>
</dbReference>
<dbReference type="Pfam" id="PF00009">
    <property type="entry name" value="GTP_EFTU"/>
    <property type="match status" value="1"/>
</dbReference>
<reference evidence="2" key="1">
    <citation type="submission" date="2020-05" db="EMBL/GenBank/DDBJ databases">
        <title>Phylogenomic resolution of chytrid fungi.</title>
        <authorList>
            <person name="Stajich J.E."/>
            <person name="Amses K."/>
            <person name="Simmons R."/>
            <person name="Seto K."/>
            <person name="Myers J."/>
            <person name="Bonds A."/>
            <person name="Quandt C.A."/>
            <person name="Barry K."/>
            <person name="Liu P."/>
            <person name="Grigoriev I."/>
            <person name="Longcore J.E."/>
            <person name="James T.Y."/>
        </authorList>
    </citation>
    <scope>NUCLEOTIDE SEQUENCE</scope>
    <source>
        <strain evidence="2">JEL0318</strain>
    </source>
</reference>
<evidence type="ECO:0000259" key="1">
    <source>
        <dbReference type="PROSITE" id="PS51722"/>
    </source>
</evidence>
<dbReference type="AlphaFoldDB" id="A0AAD5X1N3"/>
<dbReference type="SUPFAM" id="SSF50447">
    <property type="entry name" value="Translation proteins"/>
    <property type="match status" value="1"/>
</dbReference>
<evidence type="ECO:0000313" key="2">
    <source>
        <dbReference type="EMBL" id="KAJ3043367.1"/>
    </source>
</evidence>
<dbReference type="GO" id="GO:0003924">
    <property type="term" value="F:GTPase activity"/>
    <property type="evidence" value="ECO:0007669"/>
    <property type="project" value="InterPro"/>
</dbReference>
<gene>
    <name evidence="2" type="primary">GTPBP2_2</name>
    <name evidence="2" type="ORF">HK097_001768</name>
</gene>
<dbReference type="EMBL" id="JADGJD010001361">
    <property type="protein sequence ID" value="KAJ3043367.1"/>
    <property type="molecule type" value="Genomic_DNA"/>
</dbReference>